<protein>
    <submittedName>
        <fullName evidence="2">Uncharacterized protein</fullName>
    </submittedName>
</protein>
<organism evidence="2 3">
    <name type="scientific">Dendronalium phyllosphericum CENA369</name>
    <dbReference type="NCBI Taxonomy" id="1725256"/>
    <lineage>
        <taxon>Bacteria</taxon>
        <taxon>Bacillati</taxon>
        <taxon>Cyanobacteriota</taxon>
        <taxon>Cyanophyceae</taxon>
        <taxon>Nostocales</taxon>
        <taxon>Nostocaceae</taxon>
        <taxon>Dendronalium</taxon>
        <taxon>Dendronalium phyllosphericum</taxon>
    </lineage>
</organism>
<dbReference type="RefSeq" id="WP_214432892.1">
    <property type="nucleotide sequence ID" value="NZ_CAWPUQ010000289.1"/>
</dbReference>
<reference evidence="2 3" key="1">
    <citation type="journal article" date="2021" name="Int. J. Syst. Evol. Microbiol.">
        <title>Amazonocrinis nigriterrae gen. nov., sp. nov., Atlanticothrix silvestris gen. nov., sp. nov. and Dendronalium phyllosphericum gen. nov., sp. nov., nostocacean cyanobacteria from Brazilian environments.</title>
        <authorList>
            <person name="Alvarenga D.O."/>
            <person name="Andreote A.P.D."/>
            <person name="Branco L.H.Z."/>
            <person name="Delbaje E."/>
            <person name="Cruz R.B."/>
            <person name="Varani A.M."/>
            <person name="Fiore M.F."/>
        </authorList>
    </citation>
    <scope>NUCLEOTIDE SEQUENCE [LARGE SCALE GENOMIC DNA]</scope>
    <source>
        <strain evidence="2 3">CENA369</strain>
    </source>
</reference>
<accession>A0A8J7LHJ0</accession>
<feature type="region of interest" description="Disordered" evidence="1">
    <location>
        <begin position="1"/>
        <end position="26"/>
    </location>
</feature>
<dbReference type="AlphaFoldDB" id="A0A8J7LHJ0"/>
<name>A0A8J7LHJ0_9NOST</name>
<comment type="caution">
    <text evidence="2">The sequence shown here is derived from an EMBL/GenBank/DDBJ whole genome shotgun (WGS) entry which is preliminary data.</text>
</comment>
<evidence type="ECO:0000313" key="2">
    <source>
        <dbReference type="EMBL" id="MBH8574074.1"/>
    </source>
</evidence>
<evidence type="ECO:0000313" key="3">
    <source>
        <dbReference type="Proteomes" id="UP000662314"/>
    </source>
</evidence>
<dbReference type="Proteomes" id="UP000662314">
    <property type="component" value="Unassembled WGS sequence"/>
</dbReference>
<keyword evidence="3" id="KW-1185">Reference proteome</keyword>
<sequence length="52" mass="5951">MSDPKTHLDPEEPGSFVTEDDDGTIREATPEEIEETIKQWEQWENDASSNES</sequence>
<dbReference type="EMBL" id="JAECZA010000054">
    <property type="protein sequence ID" value="MBH8574074.1"/>
    <property type="molecule type" value="Genomic_DNA"/>
</dbReference>
<evidence type="ECO:0000256" key="1">
    <source>
        <dbReference type="SAM" id="MobiDB-lite"/>
    </source>
</evidence>
<feature type="compositionally biased region" description="Basic and acidic residues" evidence="1">
    <location>
        <begin position="1"/>
        <end position="10"/>
    </location>
</feature>
<gene>
    <name evidence="2" type="ORF">I8752_13805</name>
</gene>
<proteinExistence type="predicted"/>